<dbReference type="EMBL" id="JAYJLD010000010">
    <property type="protein sequence ID" value="MEB3101843.1"/>
    <property type="molecule type" value="Genomic_DNA"/>
</dbReference>
<dbReference type="RefSeq" id="WP_371753961.1">
    <property type="nucleotide sequence ID" value="NZ_JAYJLD010000010.1"/>
</dbReference>
<protein>
    <submittedName>
        <fullName evidence="5">ABC transporter ATP-binding protein</fullName>
    </submittedName>
</protein>
<sequence>MSQNGTLLEVSNLGKRFGGNWAIKGVNLEVRPGDILRIIGPNGAGKTTLFNMVTGFLKPTEGEVYFKGERLTGDKPEKISKKGIARTFQIVKPFGQLSVLDNIMVGALKHESKVPKAREKAREYADLVGLTPFLHVPASTLTIGNRKRLEVARALATQPELILLDEVMGGLNDAETVEMMRIVEALHQGGLTILIIEHNMHALMCLSKKVAVLCYGEKLAEGTPEEVSSNQDVIDAYLGSE</sequence>
<dbReference type="InterPro" id="IPR032823">
    <property type="entry name" value="BCA_ABC_TP_C"/>
</dbReference>
<dbReference type="InterPro" id="IPR003439">
    <property type="entry name" value="ABC_transporter-like_ATP-bd"/>
</dbReference>
<name>A0ABU5ZH49_9BACL</name>
<reference evidence="5" key="1">
    <citation type="submission" date="2023-12" db="EMBL/GenBank/DDBJ databases">
        <title>Fervidustalea candida gen. nov., sp. nov., a novel member of the family Paenibacillaceae isolated from a geothermal area.</title>
        <authorList>
            <person name="Li W.-J."/>
            <person name="Jiao J.-Y."/>
            <person name="Chen Y."/>
        </authorList>
    </citation>
    <scope>NUCLEOTIDE SEQUENCE</scope>
    <source>
        <strain evidence="5">SYSU GA230002</strain>
    </source>
</reference>
<gene>
    <name evidence="5" type="ORF">VF724_09215</name>
</gene>
<dbReference type="Pfam" id="PF12399">
    <property type="entry name" value="BCA_ABC_TP_C"/>
    <property type="match status" value="1"/>
</dbReference>
<evidence type="ECO:0000259" key="4">
    <source>
        <dbReference type="PROSITE" id="PS50893"/>
    </source>
</evidence>
<keyword evidence="2" id="KW-0547">Nucleotide-binding</keyword>
<keyword evidence="3 5" id="KW-0067">ATP-binding</keyword>
<feature type="domain" description="ABC transporter" evidence="4">
    <location>
        <begin position="8"/>
        <end position="240"/>
    </location>
</feature>
<dbReference type="SUPFAM" id="SSF52540">
    <property type="entry name" value="P-loop containing nucleoside triphosphate hydrolases"/>
    <property type="match status" value="1"/>
</dbReference>
<organism evidence="5 6">
    <name type="scientific">Ferviditalea candida</name>
    <dbReference type="NCBI Taxonomy" id="3108399"/>
    <lineage>
        <taxon>Bacteria</taxon>
        <taxon>Bacillati</taxon>
        <taxon>Bacillota</taxon>
        <taxon>Bacilli</taxon>
        <taxon>Bacillales</taxon>
        <taxon>Paenibacillaceae</taxon>
        <taxon>Ferviditalea</taxon>
    </lineage>
</organism>
<dbReference type="Proteomes" id="UP001310386">
    <property type="component" value="Unassembled WGS sequence"/>
</dbReference>
<dbReference type="Pfam" id="PF00005">
    <property type="entry name" value="ABC_tran"/>
    <property type="match status" value="1"/>
</dbReference>
<accession>A0ABU5ZH49</accession>
<evidence type="ECO:0000313" key="6">
    <source>
        <dbReference type="Proteomes" id="UP001310386"/>
    </source>
</evidence>
<dbReference type="GO" id="GO:0005524">
    <property type="term" value="F:ATP binding"/>
    <property type="evidence" value="ECO:0007669"/>
    <property type="project" value="UniProtKB-KW"/>
</dbReference>
<dbReference type="PROSITE" id="PS50893">
    <property type="entry name" value="ABC_TRANSPORTER_2"/>
    <property type="match status" value="1"/>
</dbReference>
<dbReference type="CDD" id="cd03219">
    <property type="entry name" value="ABC_Mj1267_LivG_branched"/>
    <property type="match status" value="1"/>
</dbReference>
<proteinExistence type="predicted"/>
<evidence type="ECO:0000313" key="5">
    <source>
        <dbReference type="EMBL" id="MEB3101843.1"/>
    </source>
</evidence>
<dbReference type="PANTHER" id="PTHR45772:SF7">
    <property type="entry name" value="AMINO ACID ABC TRANSPORTER ATP-BINDING PROTEIN"/>
    <property type="match status" value="1"/>
</dbReference>
<evidence type="ECO:0000256" key="1">
    <source>
        <dbReference type="ARBA" id="ARBA00022448"/>
    </source>
</evidence>
<dbReference type="InterPro" id="IPR003593">
    <property type="entry name" value="AAA+_ATPase"/>
</dbReference>
<dbReference type="InterPro" id="IPR027417">
    <property type="entry name" value="P-loop_NTPase"/>
</dbReference>
<dbReference type="InterPro" id="IPR051120">
    <property type="entry name" value="ABC_AA/LPS_Transport"/>
</dbReference>
<dbReference type="Gene3D" id="3.40.50.300">
    <property type="entry name" value="P-loop containing nucleotide triphosphate hydrolases"/>
    <property type="match status" value="1"/>
</dbReference>
<keyword evidence="1" id="KW-0813">Transport</keyword>
<keyword evidence="6" id="KW-1185">Reference proteome</keyword>
<dbReference type="SMART" id="SM00382">
    <property type="entry name" value="AAA"/>
    <property type="match status" value="1"/>
</dbReference>
<comment type="caution">
    <text evidence="5">The sequence shown here is derived from an EMBL/GenBank/DDBJ whole genome shotgun (WGS) entry which is preliminary data.</text>
</comment>
<dbReference type="PANTHER" id="PTHR45772">
    <property type="entry name" value="CONSERVED COMPONENT OF ABC TRANSPORTER FOR NATURAL AMINO ACIDS-RELATED"/>
    <property type="match status" value="1"/>
</dbReference>
<evidence type="ECO:0000256" key="3">
    <source>
        <dbReference type="ARBA" id="ARBA00022840"/>
    </source>
</evidence>
<evidence type="ECO:0000256" key="2">
    <source>
        <dbReference type="ARBA" id="ARBA00022741"/>
    </source>
</evidence>